<dbReference type="Proteomes" id="UP000269721">
    <property type="component" value="Unassembled WGS sequence"/>
</dbReference>
<reference evidence="2" key="1">
    <citation type="journal article" date="2018" name="Nat. Microbiol.">
        <title>Leveraging single-cell genomics to expand the fungal tree of life.</title>
        <authorList>
            <person name="Ahrendt S.R."/>
            <person name="Quandt C.A."/>
            <person name="Ciobanu D."/>
            <person name="Clum A."/>
            <person name="Salamov A."/>
            <person name="Andreopoulos B."/>
            <person name="Cheng J.F."/>
            <person name="Woyke T."/>
            <person name="Pelin A."/>
            <person name="Henrissat B."/>
            <person name="Reynolds N.K."/>
            <person name="Benny G.L."/>
            <person name="Smith M.E."/>
            <person name="James T.Y."/>
            <person name="Grigoriev I.V."/>
        </authorList>
    </citation>
    <scope>NUCLEOTIDE SEQUENCE [LARGE SCALE GENOMIC DNA]</scope>
</reference>
<protein>
    <submittedName>
        <fullName evidence="1">Uncharacterized protein</fullName>
    </submittedName>
</protein>
<name>A0A4P9WRC8_9FUNG</name>
<organism evidence="1 2">
    <name type="scientific">Blyttiomyces helicus</name>
    <dbReference type="NCBI Taxonomy" id="388810"/>
    <lineage>
        <taxon>Eukaryota</taxon>
        <taxon>Fungi</taxon>
        <taxon>Fungi incertae sedis</taxon>
        <taxon>Chytridiomycota</taxon>
        <taxon>Chytridiomycota incertae sedis</taxon>
        <taxon>Chytridiomycetes</taxon>
        <taxon>Chytridiomycetes incertae sedis</taxon>
        <taxon>Blyttiomyces</taxon>
    </lineage>
</organism>
<dbReference type="AlphaFoldDB" id="A0A4P9WRC8"/>
<dbReference type="EMBL" id="KZ994235">
    <property type="protein sequence ID" value="RKO93456.1"/>
    <property type="molecule type" value="Genomic_DNA"/>
</dbReference>
<evidence type="ECO:0000313" key="1">
    <source>
        <dbReference type="EMBL" id="RKO93456.1"/>
    </source>
</evidence>
<proteinExistence type="predicted"/>
<evidence type="ECO:0000313" key="2">
    <source>
        <dbReference type="Proteomes" id="UP000269721"/>
    </source>
</evidence>
<keyword evidence="2" id="KW-1185">Reference proteome</keyword>
<sequence>METWNFESPTSHSLLFLQTFSDAEFPVCNLSTASFCHVSGFKPSGSQIRSRAEAVFIKSTVNSFLRCFQSNSLIGKRTDIQLCFLPQGNLPERAFTYKAVIERIKVPSSFAVQLHTFSDLYCYLQQCFHAYRLRQKALTKLVNQLLPTEVFVPYGAASFSSSSPGPASSINVGLQRAICARGIPLYGAVSPSLTSHQDPANKLSRPCYWYIDSAGYPGRHCPSWKVSACRYSGRTMQGHVNAAQNIVSVFFTLVFSGGTRRGTLFES</sequence>
<accession>A0A4P9WRC8</accession>
<gene>
    <name evidence="1" type="ORF">BDK51DRAFT_37289</name>
</gene>